<feature type="binding site" evidence="9">
    <location>
        <position position="45"/>
    </location>
    <ligand>
        <name>S-adenosyl-L-methionine</name>
        <dbReference type="ChEBI" id="CHEBI:59789"/>
    </ligand>
</feature>
<reference evidence="11" key="1">
    <citation type="submission" date="2016-10" db="EMBL/GenBank/DDBJ databases">
        <authorList>
            <person name="Varghese N."/>
            <person name="Submissions S."/>
        </authorList>
    </citation>
    <scope>NUCLEOTIDE SEQUENCE [LARGE SCALE GENOMIC DNA]</scope>
    <source>
        <strain evidence="11">DSM 12111</strain>
    </source>
</reference>
<dbReference type="PROSITE" id="PS51585">
    <property type="entry name" value="SAM_MT_TPMT"/>
    <property type="match status" value="1"/>
</dbReference>
<dbReference type="Pfam" id="PF05724">
    <property type="entry name" value="TPMT"/>
    <property type="match status" value="1"/>
</dbReference>
<evidence type="ECO:0000256" key="2">
    <source>
        <dbReference type="ARBA" id="ARBA00004496"/>
    </source>
</evidence>
<accession>A0A1H5I9X0</accession>
<dbReference type="NCBIfam" id="TIGR03840">
    <property type="entry name" value="TMPT_Se_Te"/>
    <property type="match status" value="1"/>
</dbReference>
<evidence type="ECO:0000256" key="6">
    <source>
        <dbReference type="ARBA" id="ARBA00022603"/>
    </source>
</evidence>
<keyword evidence="11" id="KW-1185">Reference proteome</keyword>
<dbReference type="GO" id="GO:0008119">
    <property type="term" value="F:thiopurine S-methyltransferase activity"/>
    <property type="evidence" value="ECO:0007669"/>
    <property type="project" value="UniProtKB-UniRule"/>
</dbReference>
<organism evidence="10 11">
    <name type="scientific">Pseudomonas anguilliseptica</name>
    <dbReference type="NCBI Taxonomy" id="53406"/>
    <lineage>
        <taxon>Bacteria</taxon>
        <taxon>Pseudomonadati</taxon>
        <taxon>Pseudomonadota</taxon>
        <taxon>Gammaproteobacteria</taxon>
        <taxon>Pseudomonadales</taxon>
        <taxon>Pseudomonadaceae</taxon>
        <taxon>Pseudomonas</taxon>
    </lineage>
</organism>
<dbReference type="FunFam" id="3.40.50.150:FF:000101">
    <property type="entry name" value="Thiopurine S-methyltransferase"/>
    <property type="match status" value="1"/>
</dbReference>
<dbReference type="PANTHER" id="PTHR10259">
    <property type="entry name" value="THIOPURINE S-METHYLTRANSFERASE"/>
    <property type="match status" value="1"/>
</dbReference>
<dbReference type="STRING" id="53406.SAMN05421553_4610"/>
<evidence type="ECO:0000256" key="9">
    <source>
        <dbReference type="HAMAP-Rule" id="MF_00812"/>
    </source>
</evidence>
<dbReference type="GO" id="GO:0010038">
    <property type="term" value="P:response to metal ion"/>
    <property type="evidence" value="ECO:0007669"/>
    <property type="project" value="InterPro"/>
</dbReference>
<evidence type="ECO:0000256" key="5">
    <source>
        <dbReference type="ARBA" id="ARBA00022490"/>
    </source>
</evidence>
<dbReference type="Gene3D" id="3.40.50.150">
    <property type="entry name" value="Vaccinia Virus protein VP39"/>
    <property type="match status" value="1"/>
</dbReference>
<keyword evidence="8 9" id="KW-0949">S-adenosyl-L-methionine</keyword>
<dbReference type="GO" id="GO:0005737">
    <property type="term" value="C:cytoplasm"/>
    <property type="evidence" value="ECO:0007669"/>
    <property type="project" value="UniProtKB-SubCell"/>
</dbReference>
<dbReference type="NCBIfam" id="NF009732">
    <property type="entry name" value="PRK13255.1"/>
    <property type="match status" value="1"/>
</dbReference>
<comment type="subcellular location">
    <subcellularLocation>
        <location evidence="2 9">Cytoplasm</location>
    </subcellularLocation>
</comment>
<keyword evidence="6 9" id="KW-0489">Methyltransferase</keyword>
<dbReference type="InterPro" id="IPR008854">
    <property type="entry name" value="TPMT"/>
</dbReference>
<dbReference type="EMBL" id="FNSC01000001">
    <property type="protein sequence ID" value="SEE36288.1"/>
    <property type="molecule type" value="Genomic_DNA"/>
</dbReference>
<keyword evidence="5 9" id="KW-0963">Cytoplasm</keyword>
<dbReference type="GO" id="GO:0032259">
    <property type="term" value="P:methylation"/>
    <property type="evidence" value="ECO:0007669"/>
    <property type="project" value="UniProtKB-KW"/>
</dbReference>
<dbReference type="SUPFAM" id="SSF53335">
    <property type="entry name" value="S-adenosyl-L-methionine-dependent methyltransferases"/>
    <property type="match status" value="1"/>
</dbReference>
<keyword evidence="7 9" id="KW-0808">Transferase</keyword>
<evidence type="ECO:0000256" key="7">
    <source>
        <dbReference type="ARBA" id="ARBA00022679"/>
    </source>
</evidence>
<evidence type="ECO:0000256" key="3">
    <source>
        <dbReference type="ARBA" id="ARBA00008145"/>
    </source>
</evidence>
<protein>
    <recommendedName>
        <fullName evidence="4 9">Thiopurine S-methyltransferase</fullName>
        <ecNumber evidence="4 9">2.1.1.67</ecNumber>
    </recommendedName>
    <alternativeName>
        <fullName evidence="9">Thiopurine methyltransferase</fullName>
    </alternativeName>
</protein>
<dbReference type="InterPro" id="IPR029063">
    <property type="entry name" value="SAM-dependent_MTases_sf"/>
</dbReference>
<dbReference type="InterPro" id="IPR025835">
    <property type="entry name" value="Thiopurine_S-MeTrfase"/>
</dbReference>
<feature type="binding site" evidence="9">
    <location>
        <position position="66"/>
    </location>
    <ligand>
        <name>S-adenosyl-L-methionine</name>
        <dbReference type="ChEBI" id="CHEBI:59789"/>
    </ligand>
</feature>
<dbReference type="InterPro" id="IPR022474">
    <property type="entry name" value="Thiopur_S-MeTfrase_Se/Te_detox"/>
</dbReference>
<dbReference type="EC" id="2.1.1.67" evidence="4 9"/>
<name>A0A1H5I9X0_PSEAG</name>
<evidence type="ECO:0000313" key="10">
    <source>
        <dbReference type="EMBL" id="SEE36288.1"/>
    </source>
</evidence>
<evidence type="ECO:0000256" key="1">
    <source>
        <dbReference type="ARBA" id="ARBA00000903"/>
    </source>
</evidence>
<evidence type="ECO:0000256" key="4">
    <source>
        <dbReference type="ARBA" id="ARBA00011905"/>
    </source>
</evidence>
<dbReference type="Proteomes" id="UP000242849">
    <property type="component" value="Unassembled WGS sequence"/>
</dbReference>
<dbReference type="PANTHER" id="PTHR10259:SF11">
    <property type="entry name" value="THIOPURINE S-METHYLTRANSFERASE"/>
    <property type="match status" value="1"/>
</dbReference>
<dbReference type="HAMAP" id="MF_00812">
    <property type="entry name" value="Thiopur_methtran"/>
    <property type="match status" value="1"/>
</dbReference>
<dbReference type="AlphaFoldDB" id="A0A1H5I9X0"/>
<sequence length="266" mass="29175">MHAEFWQARWARSEIGFHLPEVNPYLQQYWPALGLPIGARVLVPLCGKSLDLAWLAGQGYQVVGVELAQRAVEDFFAEHELQPEVNEVGAFRLYRAGAVEIYCGDFFALTAQQLAGCAALYDRAALIALPPEMRARYVAYLMQLLPSGCQGVLVSLDYEQARMDGPPFAVADDEVQRLFTPDWQLEELACGDCWVTTGSFSSAALNAWMSGSIGCVKTESQPQKRATQESPFLLLLLSRADAGLRYALPVAGESSAGQPGRLSGRR</sequence>
<evidence type="ECO:0000256" key="8">
    <source>
        <dbReference type="ARBA" id="ARBA00022691"/>
    </source>
</evidence>
<feature type="binding site" evidence="9">
    <location>
        <position position="10"/>
    </location>
    <ligand>
        <name>S-adenosyl-L-methionine</name>
        <dbReference type="ChEBI" id="CHEBI:59789"/>
    </ligand>
</feature>
<comment type="catalytic activity">
    <reaction evidence="1 9">
        <text>S-adenosyl-L-methionine + a thiopurine = S-adenosyl-L-homocysteine + a thiopurine S-methylether.</text>
        <dbReference type="EC" id="2.1.1.67"/>
    </reaction>
</comment>
<proteinExistence type="inferred from homology"/>
<evidence type="ECO:0000313" key="11">
    <source>
        <dbReference type="Proteomes" id="UP000242849"/>
    </source>
</evidence>
<comment type="similarity">
    <text evidence="3 9">Belongs to the class I-like SAM-binding methyltransferase superfamily. TPMT family.</text>
</comment>
<gene>
    <name evidence="9" type="primary">tpm</name>
    <name evidence="10" type="ORF">SAMN05421553_4610</name>
</gene>
<feature type="binding site" evidence="9">
    <location>
        <position position="123"/>
    </location>
    <ligand>
        <name>S-adenosyl-L-methionine</name>
        <dbReference type="ChEBI" id="CHEBI:59789"/>
    </ligand>
</feature>